<feature type="region of interest" description="Disordered" evidence="5">
    <location>
        <begin position="105"/>
        <end position="132"/>
    </location>
</feature>
<dbReference type="GO" id="GO:0051726">
    <property type="term" value="P:regulation of cell cycle"/>
    <property type="evidence" value="ECO:0007669"/>
    <property type="project" value="InterPro"/>
</dbReference>
<dbReference type="GO" id="GO:0005654">
    <property type="term" value="C:nucleoplasm"/>
    <property type="evidence" value="ECO:0007669"/>
    <property type="project" value="UniProtKB-SubCell"/>
</dbReference>
<dbReference type="Proteomes" id="UP000250235">
    <property type="component" value="Unassembled WGS sequence"/>
</dbReference>
<keyword evidence="4" id="KW-0131">Cell cycle</keyword>
<sequence length="181" mass="20108">MENAAASVKKRKLSPTHSFQLKTQRLAVLEPENSASSVDSGYSAWECSDNVIVSAVCSSHGSSGVEKVSSTVLDLEIQKGNIDEEIGDSLDCRERRETSLLIEVQSETDELESTARPLESISRRPTTAGKMPSEDELEEFFAVAEKNLQKEFIAKYNFDIAKDAPLEGRYEWVHIQEPKPS</sequence>
<evidence type="ECO:0000259" key="6">
    <source>
        <dbReference type="Pfam" id="PF02234"/>
    </source>
</evidence>
<comment type="subcellular location">
    <subcellularLocation>
        <location evidence="1">Nucleus</location>
        <location evidence="1">Nucleoplasm</location>
    </subcellularLocation>
</comment>
<protein>
    <submittedName>
        <fullName evidence="7">Cyclin-dependent kinase inhibitor 7-like</fullName>
    </submittedName>
</protein>
<dbReference type="AlphaFoldDB" id="A0A2Z7C673"/>
<dbReference type="EMBL" id="KV000896">
    <property type="protein sequence ID" value="KZV39755.1"/>
    <property type="molecule type" value="Genomic_DNA"/>
</dbReference>
<dbReference type="InterPro" id="IPR044898">
    <property type="entry name" value="CDI_dom_sf"/>
</dbReference>
<dbReference type="Gene3D" id="4.10.365.10">
    <property type="entry name" value="p27"/>
    <property type="match status" value="1"/>
</dbReference>
<gene>
    <name evidence="7" type="ORF">F511_08217</name>
</gene>
<evidence type="ECO:0000256" key="2">
    <source>
        <dbReference type="ARBA" id="ARBA00010274"/>
    </source>
</evidence>
<evidence type="ECO:0000256" key="3">
    <source>
        <dbReference type="ARBA" id="ARBA00023013"/>
    </source>
</evidence>
<dbReference type="InterPro" id="IPR003175">
    <property type="entry name" value="CDI_dom"/>
</dbReference>
<dbReference type="Pfam" id="PF02234">
    <property type="entry name" value="CDI"/>
    <property type="match status" value="1"/>
</dbReference>
<dbReference type="PIRSF" id="PIRSF017811">
    <property type="entry name" value="CDK_inhib_pln"/>
    <property type="match status" value="1"/>
</dbReference>
<name>A0A2Z7C673_9LAMI</name>
<evidence type="ECO:0000256" key="1">
    <source>
        <dbReference type="ARBA" id="ARBA00004642"/>
    </source>
</evidence>
<dbReference type="PANTHER" id="PTHR46776">
    <property type="entry name" value="CYCLIN-DEPENDENT KINASE INHIBITOR 4-RELATED"/>
    <property type="match status" value="1"/>
</dbReference>
<reference evidence="7 8" key="1">
    <citation type="journal article" date="2015" name="Proc. Natl. Acad. Sci. U.S.A.">
        <title>The resurrection genome of Boea hygrometrica: A blueprint for survival of dehydration.</title>
        <authorList>
            <person name="Xiao L."/>
            <person name="Yang G."/>
            <person name="Zhang L."/>
            <person name="Yang X."/>
            <person name="Zhao S."/>
            <person name="Ji Z."/>
            <person name="Zhou Q."/>
            <person name="Hu M."/>
            <person name="Wang Y."/>
            <person name="Chen M."/>
            <person name="Xu Y."/>
            <person name="Jin H."/>
            <person name="Xiao X."/>
            <person name="Hu G."/>
            <person name="Bao F."/>
            <person name="Hu Y."/>
            <person name="Wan P."/>
            <person name="Li L."/>
            <person name="Deng X."/>
            <person name="Kuang T."/>
            <person name="Xiang C."/>
            <person name="Zhu J.K."/>
            <person name="Oliver M.J."/>
            <person name="He Y."/>
        </authorList>
    </citation>
    <scope>NUCLEOTIDE SEQUENCE [LARGE SCALE GENOMIC DNA]</scope>
    <source>
        <strain evidence="8">cv. XS01</strain>
    </source>
</reference>
<evidence type="ECO:0000256" key="5">
    <source>
        <dbReference type="SAM" id="MobiDB-lite"/>
    </source>
</evidence>
<proteinExistence type="inferred from homology"/>
<evidence type="ECO:0000313" key="7">
    <source>
        <dbReference type="EMBL" id="KZV39755.1"/>
    </source>
</evidence>
<keyword evidence="3" id="KW-0649">Protein kinase inhibitor</keyword>
<dbReference type="GO" id="GO:0004861">
    <property type="term" value="F:cyclin-dependent protein serine/threonine kinase inhibitor activity"/>
    <property type="evidence" value="ECO:0007669"/>
    <property type="project" value="InterPro"/>
</dbReference>
<feature type="domain" description="Cyclin-dependent kinase inhibitor" evidence="6">
    <location>
        <begin position="131"/>
        <end position="174"/>
    </location>
</feature>
<dbReference type="InterPro" id="IPR044275">
    <property type="entry name" value="KRP"/>
</dbReference>
<comment type="similarity">
    <text evidence="2">Belongs to the CDI family. ICK/KRP subfamily.</text>
</comment>
<dbReference type="OrthoDB" id="6373236at2759"/>
<accession>A0A2Z7C673</accession>
<organism evidence="7 8">
    <name type="scientific">Dorcoceras hygrometricum</name>
    <dbReference type="NCBI Taxonomy" id="472368"/>
    <lineage>
        <taxon>Eukaryota</taxon>
        <taxon>Viridiplantae</taxon>
        <taxon>Streptophyta</taxon>
        <taxon>Embryophyta</taxon>
        <taxon>Tracheophyta</taxon>
        <taxon>Spermatophyta</taxon>
        <taxon>Magnoliopsida</taxon>
        <taxon>eudicotyledons</taxon>
        <taxon>Gunneridae</taxon>
        <taxon>Pentapetalae</taxon>
        <taxon>asterids</taxon>
        <taxon>lamiids</taxon>
        <taxon>Lamiales</taxon>
        <taxon>Gesneriaceae</taxon>
        <taxon>Didymocarpoideae</taxon>
        <taxon>Trichosporeae</taxon>
        <taxon>Loxocarpinae</taxon>
        <taxon>Dorcoceras</taxon>
    </lineage>
</organism>
<keyword evidence="8" id="KW-1185">Reference proteome</keyword>
<evidence type="ECO:0000256" key="4">
    <source>
        <dbReference type="ARBA" id="ARBA00023306"/>
    </source>
</evidence>
<evidence type="ECO:0000313" key="8">
    <source>
        <dbReference type="Proteomes" id="UP000250235"/>
    </source>
</evidence>